<dbReference type="InterPro" id="IPR002109">
    <property type="entry name" value="Glutaredoxin"/>
</dbReference>
<dbReference type="InterPro" id="IPR011899">
    <property type="entry name" value="Glutaredoxin_euk/vir"/>
</dbReference>
<dbReference type="PANTHER" id="PTHR45694">
    <property type="entry name" value="GLUTAREDOXIN 2"/>
    <property type="match status" value="1"/>
</dbReference>
<evidence type="ECO:0000256" key="1">
    <source>
        <dbReference type="ARBA" id="ARBA00007190"/>
    </source>
</evidence>
<proteinExistence type="inferred from homology"/>
<name>A0AAD5H3E0_9CHLO</name>
<dbReference type="CDD" id="cd03419">
    <property type="entry name" value="GRX_GRXh_1_2_like"/>
    <property type="match status" value="1"/>
</dbReference>
<dbReference type="Proteomes" id="UP001205105">
    <property type="component" value="Unassembled WGS sequence"/>
</dbReference>
<dbReference type="PROSITE" id="PS51354">
    <property type="entry name" value="GLUTAREDOXIN_2"/>
    <property type="match status" value="1"/>
</dbReference>
<keyword evidence="5" id="KW-1185">Reference proteome</keyword>
<keyword evidence="2" id="KW-0676">Redox-active center</keyword>
<dbReference type="InterPro" id="IPR014025">
    <property type="entry name" value="Glutaredoxin_subgr"/>
</dbReference>
<dbReference type="SUPFAM" id="SSF52833">
    <property type="entry name" value="Thioredoxin-like"/>
    <property type="match status" value="1"/>
</dbReference>
<dbReference type="GO" id="GO:0015038">
    <property type="term" value="F:glutathione disulfide oxidoreductase activity"/>
    <property type="evidence" value="ECO:0007669"/>
    <property type="project" value="TreeGrafter"/>
</dbReference>
<dbReference type="GO" id="GO:0034599">
    <property type="term" value="P:cellular response to oxidative stress"/>
    <property type="evidence" value="ECO:0007669"/>
    <property type="project" value="TreeGrafter"/>
</dbReference>
<dbReference type="AlphaFoldDB" id="A0AAD5H3E0"/>
<dbReference type="FunFam" id="3.40.30.10:FF:000026">
    <property type="entry name" value="Glutaredoxin 2"/>
    <property type="match status" value="1"/>
</dbReference>
<feature type="domain" description="Glutaredoxin" evidence="3">
    <location>
        <begin position="29"/>
        <end position="93"/>
    </location>
</feature>
<dbReference type="Pfam" id="PF00462">
    <property type="entry name" value="Glutaredoxin"/>
    <property type="match status" value="1"/>
</dbReference>
<evidence type="ECO:0000313" key="5">
    <source>
        <dbReference type="Proteomes" id="UP001205105"/>
    </source>
</evidence>
<gene>
    <name evidence="4" type="ORF">COHA_006883</name>
</gene>
<dbReference type="GO" id="GO:0005737">
    <property type="term" value="C:cytoplasm"/>
    <property type="evidence" value="ECO:0007669"/>
    <property type="project" value="TreeGrafter"/>
</dbReference>
<accession>A0AAD5H3E0</accession>
<comment type="similarity">
    <text evidence="1">Belongs to the glutaredoxin family. CPYC subfamily.</text>
</comment>
<organism evidence="4 5">
    <name type="scientific">Chlorella ohadii</name>
    <dbReference type="NCBI Taxonomy" id="2649997"/>
    <lineage>
        <taxon>Eukaryota</taxon>
        <taxon>Viridiplantae</taxon>
        <taxon>Chlorophyta</taxon>
        <taxon>core chlorophytes</taxon>
        <taxon>Trebouxiophyceae</taxon>
        <taxon>Chlorellales</taxon>
        <taxon>Chlorellaceae</taxon>
        <taxon>Chlorella clade</taxon>
        <taxon>Chlorella</taxon>
    </lineage>
</organism>
<dbReference type="PANTHER" id="PTHR45694:SF18">
    <property type="entry name" value="GLUTAREDOXIN-1-RELATED"/>
    <property type="match status" value="1"/>
</dbReference>
<dbReference type="EMBL" id="JADXDR010000102">
    <property type="protein sequence ID" value="KAI7839358.1"/>
    <property type="molecule type" value="Genomic_DNA"/>
</dbReference>
<dbReference type="Gene3D" id="3.40.30.10">
    <property type="entry name" value="Glutaredoxin"/>
    <property type="match status" value="1"/>
</dbReference>
<dbReference type="NCBIfam" id="TIGR02180">
    <property type="entry name" value="GRX_euk"/>
    <property type="match status" value="1"/>
</dbReference>
<evidence type="ECO:0000313" key="4">
    <source>
        <dbReference type="EMBL" id="KAI7839358.1"/>
    </source>
</evidence>
<dbReference type="PRINTS" id="PR00160">
    <property type="entry name" value="GLUTAREDOXIN"/>
</dbReference>
<dbReference type="InterPro" id="IPR036249">
    <property type="entry name" value="Thioredoxin-like_sf"/>
</dbReference>
<evidence type="ECO:0000259" key="3">
    <source>
        <dbReference type="Pfam" id="PF00462"/>
    </source>
</evidence>
<protein>
    <recommendedName>
        <fullName evidence="3">Glutaredoxin domain-containing protein</fullName>
    </recommendedName>
</protein>
<comment type="caution">
    <text evidence="4">The sequence shown here is derived from an EMBL/GenBank/DDBJ whole genome shotgun (WGS) entry which is preliminary data.</text>
</comment>
<evidence type="ECO:0000256" key="2">
    <source>
        <dbReference type="ARBA" id="ARBA00023284"/>
    </source>
</evidence>
<reference evidence="4" key="1">
    <citation type="submission" date="2020-11" db="EMBL/GenBank/DDBJ databases">
        <title>Chlorella ohadii genome sequencing and assembly.</title>
        <authorList>
            <person name="Murik O."/>
            <person name="Treves H."/>
            <person name="Kedem I."/>
            <person name="Shotland Y."/>
            <person name="Kaplan A."/>
        </authorList>
    </citation>
    <scope>NUCLEOTIDE SEQUENCE</scope>
    <source>
        <strain evidence="4">1</strain>
    </source>
</reference>
<sequence>MGLGASRLTPEAMSAAKQLVDSTISGNKVVIFSKTYCPYCVKGKRALEKFLPKSKITAIELDGRNDGAAIQDYLLELTGGRSVPRVFIDGQFIGGGDDTDALARNGKLEVMLRNAGVL</sequence>